<feature type="transmembrane region" description="Helical" evidence="1">
    <location>
        <begin position="20"/>
        <end position="46"/>
    </location>
</feature>
<gene>
    <name evidence="2" type="ORF">SE17_01695</name>
</gene>
<dbReference type="Proteomes" id="UP000050509">
    <property type="component" value="Unassembled WGS sequence"/>
</dbReference>
<dbReference type="EMBL" id="LJCR01000017">
    <property type="protein sequence ID" value="KPV54757.1"/>
    <property type="molecule type" value="Genomic_DNA"/>
</dbReference>
<keyword evidence="1" id="KW-0472">Membrane</keyword>
<keyword evidence="1" id="KW-1133">Transmembrane helix</keyword>
<organism evidence="2 3">
    <name type="scientific">Kouleothrix aurantiaca</name>
    <dbReference type="NCBI Taxonomy" id="186479"/>
    <lineage>
        <taxon>Bacteria</taxon>
        <taxon>Bacillati</taxon>
        <taxon>Chloroflexota</taxon>
        <taxon>Chloroflexia</taxon>
        <taxon>Chloroflexales</taxon>
        <taxon>Roseiflexineae</taxon>
        <taxon>Roseiflexaceae</taxon>
        <taxon>Kouleothrix</taxon>
    </lineage>
</organism>
<keyword evidence="3" id="KW-1185">Reference proteome</keyword>
<reference evidence="2 3" key="1">
    <citation type="submission" date="2015-09" db="EMBL/GenBank/DDBJ databases">
        <title>Draft genome sequence of Kouleothrix aurantiaca JCM 19913.</title>
        <authorList>
            <person name="Hemp J."/>
        </authorList>
    </citation>
    <scope>NUCLEOTIDE SEQUENCE [LARGE SCALE GENOMIC DNA]</scope>
    <source>
        <strain evidence="2 3">COM-B</strain>
    </source>
</reference>
<evidence type="ECO:0000313" key="2">
    <source>
        <dbReference type="EMBL" id="KPV54757.1"/>
    </source>
</evidence>
<protein>
    <submittedName>
        <fullName evidence="2">Uncharacterized protein</fullName>
    </submittedName>
</protein>
<evidence type="ECO:0000313" key="3">
    <source>
        <dbReference type="Proteomes" id="UP000050509"/>
    </source>
</evidence>
<evidence type="ECO:0000256" key="1">
    <source>
        <dbReference type="SAM" id="Phobius"/>
    </source>
</evidence>
<accession>A0A0N8PT77</accession>
<keyword evidence="1" id="KW-0812">Transmembrane</keyword>
<proteinExistence type="predicted"/>
<name>A0A0N8PT77_9CHLR</name>
<sequence>MASDGVVPIASFDNGAATLIFTYDLLTMTVTAAVATVLQGVLVIYLERKNGQTRTFTCTLGVRTVTTIPGNIKVTIDAETGDPMITVRGGNIIYTIEYDPTG</sequence>
<comment type="caution">
    <text evidence="2">The sequence shown here is derived from an EMBL/GenBank/DDBJ whole genome shotgun (WGS) entry which is preliminary data.</text>
</comment>
<dbReference type="AlphaFoldDB" id="A0A0N8PT77"/>